<dbReference type="Proteomes" id="UP000178925">
    <property type="component" value="Unassembled WGS sequence"/>
</dbReference>
<evidence type="ECO:0008006" key="3">
    <source>
        <dbReference type="Google" id="ProtNLM"/>
    </source>
</evidence>
<dbReference type="Pfam" id="PF05635">
    <property type="entry name" value="23S_rRNA_IVP"/>
    <property type="match status" value="1"/>
</dbReference>
<evidence type="ECO:0000313" key="2">
    <source>
        <dbReference type="Proteomes" id="UP000178925"/>
    </source>
</evidence>
<dbReference type="CDD" id="cd16377">
    <property type="entry name" value="23S_rRNA_IVP_like"/>
    <property type="match status" value="1"/>
</dbReference>
<dbReference type="SUPFAM" id="SSF158446">
    <property type="entry name" value="IVS-encoded protein-like"/>
    <property type="match status" value="1"/>
</dbReference>
<dbReference type="Gene3D" id="1.20.1440.60">
    <property type="entry name" value="23S rRNA-intervening sequence"/>
    <property type="match status" value="1"/>
</dbReference>
<dbReference type="InterPro" id="IPR036583">
    <property type="entry name" value="23S_rRNA_IVS_sf"/>
</dbReference>
<organism evidence="1 2">
    <name type="scientific">Candidatus Falkowbacteria bacterium RIFOXYA2_FULL_47_9</name>
    <dbReference type="NCBI Taxonomy" id="1797995"/>
    <lineage>
        <taxon>Bacteria</taxon>
        <taxon>Candidatus Falkowiibacteriota</taxon>
    </lineage>
</organism>
<dbReference type="NCBIfam" id="TIGR02436">
    <property type="entry name" value="four helix bundle protein"/>
    <property type="match status" value="1"/>
</dbReference>
<reference evidence="1 2" key="1">
    <citation type="journal article" date="2016" name="Nat. Commun.">
        <title>Thousands of microbial genomes shed light on interconnected biogeochemical processes in an aquifer system.</title>
        <authorList>
            <person name="Anantharaman K."/>
            <person name="Brown C.T."/>
            <person name="Hug L.A."/>
            <person name="Sharon I."/>
            <person name="Castelle C.J."/>
            <person name="Probst A.J."/>
            <person name="Thomas B.C."/>
            <person name="Singh A."/>
            <person name="Wilkins M.J."/>
            <person name="Karaoz U."/>
            <person name="Brodie E.L."/>
            <person name="Williams K.H."/>
            <person name="Hubbard S.S."/>
            <person name="Banfield J.F."/>
        </authorList>
    </citation>
    <scope>NUCLEOTIDE SEQUENCE [LARGE SCALE GENOMIC DNA]</scope>
</reference>
<dbReference type="PANTHER" id="PTHR38471">
    <property type="entry name" value="FOUR HELIX BUNDLE PROTEIN"/>
    <property type="match status" value="1"/>
</dbReference>
<dbReference type="STRING" id="1797995.A2242_00215"/>
<accession>A0A1F5SQD8</accession>
<evidence type="ECO:0000313" key="1">
    <source>
        <dbReference type="EMBL" id="OGF28663.1"/>
    </source>
</evidence>
<proteinExistence type="predicted"/>
<comment type="caution">
    <text evidence="1">The sequence shown here is derived from an EMBL/GenBank/DDBJ whole genome shotgun (WGS) entry which is preliminary data.</text>
</comment>
<dbReference type="EMBL" id="MFGC01000007">
    <property type="protein sequence ID" value="OGF28663.1"/>
    <property type="molecule type" value="Genomic_DNA"/>
</dbReference>
<dbReference type="AlphaFoldDB" id="A0A1F5SQD8"/>
<dbReference type="InterPro" id="IPR012657">
    <property type="entry name" value="23S_rRNA-intervening_sequence"/>
</dbReference>
<protein>
    <recommendedName>
        <fullName evidence="3">Four helix bundle protein</fullName>
    </recommendedName>
</protein>
<dbReference type="PANTHER" id="PTHR38471:SF2">
    <property type="entry name" value="FOUR HELIX BUNDLE PROTEIN"/>
    <property type="match status" value="1"/>
</dbReference>
<name>A0A1F5SQD8_9BACT</name>
<sequence>MATGLENLKIYKMAVRLEVFVYRVCNEKFPKEEKYRSIDQLKRSSSSVPNNIAESYGKYSLGTKINHLYIARGEAEETRSGIIRANKKEFISYEIASFTVDKYTELIKGINGYINFLKNQQNKIK</sequence>
<gene>
    <name evidence="1" type="ORF">A2242_00215</name>
</gene>